<dbReference type="EMBL" id="JBEWLZ010000013">
    <property type="protein sequence ID" value="MET1491586.1"/>
    <property type="molecule type" value="Genomic_DNA"/>
</dbReference>
<gene>
    <name evidence="1" type="ORF">ABVT11_17230</name>
</gene>
<sequence length="164" mass="17847">MGLPRKLQNMNVYLDGVSYFGEALEVTLPKLTRKTEEARRGVMIDMGQEAISLEHSYGGLMKGLFDGYGAAAIDAALVRFAGAYDEPATGTVEAVEITVRGRHSEIDPGSAKPGEKSEVKVKTDCVYYKLAINSEVIVEIDFLNNIERINGEDRLAAHRAAIGL</sequence>
<protein>
    <submittedName>
        <fullName evidence="1">Phage major tail tube protein</fullName>
    </submittedName>
</protein>
<keyword evidence="2" id="KW-1185">Reference proteome</keyword>
<dbReference type="RefSeq" id="WP_345929505.1">
    <property type="nucleotide sequence ID" value="NZ_JBDIVF010000010.1"/>
</dbReference>
<proteinExistence type="predicted"/>
<comment type="caution">
    <text evidence="1">The sequence shown here is derived from an EMBL/GenBank/DDBJ whole genome shotgun (WGS) entry which is preliminary data.</text>
</comment>
<reference evidence="1 2" key="1">
    <citation type="submission" date="2024-07" db="EMBL/GenBank/DDBJ databases">
        <title>Uliginosibacterium paludis KCTC:42655.</title>
        <authorList>
            <person name="Kim M.K."/>
        </authorList>
    </citation>
    <scope>NUCLEOTIDE SEQUENCE [LARGE SCALE GENOMIC DNA]</scope>
    <source>
        <strain evidence="1 2">KCTC 42655</strain>
    </source>
</reference>
<dbReference type="InterPro" id="IPR006498">
    <property type="entry name" value="Tail_tube"/>
</dbReference>
<dbReference type="NCBIfam" id="TIGR01611">
    <property type="entry name" value="tail_tube"/>
    <property type="match status" value="1"/>
</dbReference>
<name>A0ABV2CUJ7_9RHOO</name>
<accession>A0ABV2CUJ7</accession>
<dbReference type="Pfam" id="PF04985">
    <property type="entry name" value="Phage_tube"/>
    <property type="match status" value="1"/>
</dbReference>
<dbReference type="Proteomes" id="UP001548590">
    <property type="component" value="Unassembled WGS sequence"/>
</dbReference>
<evidence type="ECO:0000313" key="2">
    <source>
        <dbReference type="Proteomes" id="UP001548590"/>
    </source>
</evidence>
<organism evidence="1 2">
    <name type="scientific">Uliginosibacterium paludis</name>
    <dbReference type="NCBI Taxonomy" id="1615952"/>
    <lineage>
        <taxon>Bacteria</taxon>
        <taxon>Pseudomonadati</taxon>
        <taxon>Pseudomonadota</taxon>
        <taxon>Betaproteobacteria</taxon>
        <taxon>Rhodocyclales</taxon>
        <taxon>Zoogloeaceae</taxon>
        <taxon>Uliginosibacterium</taxon>
    </lineage>
</organism>
<evidence type="ECO:0000313" key="1">
    <source>
        <dbReference type="EMBL" id="MET1491586.1"/>
    </source>
</evidence>